<feature type="region of interest" description="Disordered" evidence="1">
    <location>
        <begin position="140"/>
        <end position="222"/>
    </location>
</feature>
<sequence length="222" mass="23391">MHRASAAVGGNCLSAGSIVLRFEYKYSHQSNLALQPGAHTQLSFFLNDTAWQHDPNAFLRHLFNLHRPPLHFITMRFAPVLAGLLAVATSFAVAVPLPHPQAERGHDDSAMMVRADHALSVRDVPHALYARDLAPLDARTITFPEKRSTTPPPQYSENVPEGHNPPAPAYGGQLPRNRGVIDLPSLARSSGATQGDGSATQGGGSAQGGAAAGGATAGGNRT</sequence>
<dbReference type="Proteomes" id="UP000292702">
    <property type="component" value="Unassembled WGS sequence"/>
</dbReference>
<reference evidence="2 3" key="1">
    <citation type="submission" date="2018-11" db="EMBL/GenBank/DDBJ databases">
        <title>Genome assembly of Steccherinum ochraceum LE-BIN_3174, the white-rot fungus of the Steccherinaceae family (The Residual Polyporoid clade, Polyporales, Basidiomycota).</title>
        <authorList>
            <person name="Fedorova T.V."/>
            <person name="Glazunova O.A."/>
            <person name="Landesman E.O."/>
            <person name="Moiseenko K.V."/>
            <person name="Psurtseva N.V."/>
            <person name="Savinova O.S."/>
            <person name="Shakhova N.V."/>
            <person name="Tyazhelova T.V."/>
            <person name="Vasina D.V."/>
        </authorList>
    </citation>
    <scope>NUCLEOTIDE SEQUENCE [LARGE SCALE GENOMIC DNA]</scope>
    <source>
        <strain evidence="2 3">LE-BIN_3174</strain>
    </source>
</reference>
<dbReference type="AlphaFoldDB" id="A0A4R0RN80"/>
<keyword evidence="3" id="KW-1185">Reference proteome</keyword>
<organism evidence="2 3">
    <name type="scientific">Steccherinum ochraceum</name>
    <dbReference type="NCBI Taxonomy" id="92696"/>
    <lineage>
        <taxon>Eukaryota</taxon>
        <taxon>Fungi</taxon>
        <taxon>Dikarya</taxon>
        <taxon>Basidiomycota</taxon>
        <taxon>Agaricomycotina</taxon>
        <taxon>Agaricomycetes</taxon>
        <taxon>Polyporales</taxon>
        <taxon>Steccherinaceae</taxon>
        <taxon>Steccherinum</taxon>
    </lineage>
</organism>
<dbReference type="EMBL" id="RWJN01000187">
    <property type="protein sequence ID" value="TCD65308.1"/>
    <property type="molecule type" value="Genomic_DNA"/>
</dbReference>
<name>A0A4R0RN80_9APHY</name>
<gene>
    <name evidence="2" type="ORF">EIP91_002794</name>
</gene>
<feature type="compositionally biased region" description="Gly residues" evidence="1">
    <location>
        <begin position="200"/>
        <end position="222"/>
    </location>
</feature>
<protein>
    <submittedName>
        <fullName evidence="2">Uncharacterized protein</fullName>
    </submittedName>
</protein>
<evidence type="ECO:0000256" key="1">
    <source>
        <dbReference type="SAM" id="MobiDB-lite"/>
    </source>
</evidence>
<evidence type="ECO:0000313" key="2">
    <source>
        <dbReference type="EMBL" id="TCD65308.1"/>
    </source>
</evidence>
<comment type="caution">
    <text evidence="2">The sequence shown here is derived from an EMBL/GenBank/DDBJ whole genome shotgun (WGS) entry which is preliminary data.</text>
</comment>
<proteinExistence type="predicted"/>
<evidence type="ECO:0000313" key="3">
    <source>
        <dbReference type="Proteomes" id="UP000292702"/>
    </source>
</evidence>
<accession>A0A4R0RN80</accession>